<dbReference type="InterPro" id="IPR006598">
    <property type="entry name" value="CAP10"/>
</dbReference>
<gene>
    <name evidence="3" type="ORF">BKA59DRAFT_68066</name>
</gene>
<dbReference type="PANTHER" id="PTHR12203:SF61">
    <property type="entry name" value="CAPSULE PROTEIN"/>
    <property type="match status" value="1"/>
</dbReference>
<dbReference type="SMART" id="SM00672">
    <property type="entry name" value="CAP10"/>
    <property type="match status" value="1"/>
</dbReference>
<protein>
    <recommendedName>
        <fullName evidence="2">Glycosyl transferase CAP10 domain-containing protein</fullName>
    </recommendedName>
</protein>
<proteinExistence type="predicted"/>
<dbReference type="InterPro" id="IPR051091">
    <property type="entry name" value="O-Glucosyltr/Glycosyltrsf_90"/>
</dbReference>
<comment type="caution">
    <text evidence="3">The sequence shown here is derived from an EMBL/GenBank/DDBJ whole genome shotgun (WGS) entry which is preliminary data.</text>
</comment>
<dbReference type="AlphaFoldDB" id="A0A8K0S3M6"/>
<dbReference type="PANTHER" id="PTHR12203">
    <property type="entry name" value="KDEL LYS-ASP-GLU-LEU CONTAINING - RELATED"/>
    <property type="match status" value="1"/>
</dbReference>
<feature type="transmembrane region" description="Helical" evidence="1">
    <location>
        <begin position="74"/>
        <end position="92"/>
    </location>
</feature>
<keyword evidence="1" id="KW-0812">Transmembrane</keyword>
<dbReference type="Pfam" id="PF05686">
    <property type="entry name" value="Glyco_transf_90"/>
    <property type="match status" value="1"/>
</dbReference>
<sequence>MGIMPRNYSDPVVWSAAAAILFTALTRYYAVRRLELCSELVCWTILPFLIQYAGSPKLGNALPLLPNAPQKPHYSSASQWLVAFGVASAAFFTAESNAIGFYPILTPLLLTAQTYFQPPTVPSDSHTLSLLTHTIRGTWLVAIPSVWCLSNGDLLGSLVSLILVASLLLVYTILLPDFRVPRLALSSVDIEATIKTVAFRINILLVAGIVFQIIVLGPPTNDLLSLLISGLLKAASWFFTIQTARQTSWCIATTLGAFSIASTRNPFSQSSHFLALSHVGFSSLFLYQTYQLLPKQAKGKVFLWVLFSLSAIPYIFDGYMIQQAQSLAENAFGSTQVHPVETLGLQATDIFNSVLKSQSKDNKSAIAEYRKRYSMEPPPGFDAWFQFAKQHQSPIIDEFDIIHKSIAPFLKISGKGFSKAMIKLYKTKGSELWLCEFKGKTGKTKCRHPYRSFDRHYSLLFNELFSDLAGVLPDVKFLINHFDEPRVMIPPEGKRDDSFRLEDMSLKPTWKTLTSHCPSLRGGSRRSVNGDINTFGLPFVTNHCSEIDLCQHPEYKDLNGAFINPKTFRLIEGLAPVMSTGAFSTMGDILFPSPAYVEDEFLYQPQHDMPWSQKKDNLYWTGSTTGGYALDDQWRNHQRQRFVSLAQNLDQQPHSYLRQVNGVVSNVKSLFLNGRLYDVGFTRIFQCEGKYCRDQKTYFDVKSWANKDKAFGSKLVYDLDGNGISGRYYKLLASNSLPLKQALLREWHDERLMPWVHYIPVSQSLGELPELVTYFTSTKAGQKLAERIANQGSKWMGQAVRKVDMTVYTYRLLLELARLQDPAREAS</sequence>
<keyword evidence="1" id="KW-0472">Membrane</keyword>
<reference evidence="3" key="1">
    <citation type="journal article" date="2021" name="Nat. Commun.">
        <title>Genetic determinants of endophytism in the Arabidopsis root mycobiome.</title>
        <authorList>
            <person name="Mesny F."/>
            <person name="Miyauchi S."/>
            <person name="Thiergart T."/>
            <person name="Pickel B."/>
            <person name="Atanasova L."/>
            <person name="Karlsson M."/>
            <person name="Huettel B."/>
            <person name="Barry K.W."/>
            <person name="Haridas S."/>
            <person name="Chen C."/>
            <person name="Bauer D."/>
            <person name="Andreopoulos W."/>
            <person name="Pangilinan J."/>
            <person name="LaButti K."/>
            <person name="Riley R."/>
            <person name="Lipzen A."/>
            <person name="Clum A."/>
            <person name="Drula E."/>
            <person name="Henrissat B."/>
            <person name="Kohler A."/>
            <person name="Grigoriev I.V."/>
            <person name="Martin F.M."/>
            <person name="Hacquard S."/>
        </authorList>
    </citation>
    <scope>NUCLEOTIDE SEQUENCE</scope>
    <source>
        <strain evidence="3">MPI-SDFR-AT-0068</strain>
    </source>
</reference>
<dbReference type="Proteomes" id="UP000813427">
    <property type="component" value="Unassembled WGS sequence"/>
</dbReference>
<keyword evidence="1" id="KW-1133">Transmembrane helix</keyword>
<evidence type="ECO:0000313" key="4">
    <source>
        <dbReference type="Proteomes" id="UP000813427"/>
    </source>
</evidence>
<feature type="transmembrane region" description="Helical" evidence="1">
    <location>
        <begin position="154"/>
        <end position="176"/>
    </location>
</feature>
<evidence type="ECO:0000313" key="3">
    <source>
        <dbReference type="EMBL" id="KAH7256187.1"/>
    </source>
</evidence>
<feature type="transmembrane region" description="Helical" evidence="1">
    <location>
        <begin position="273"/>
        <end position="290"/>
    </location>
</feature>
<evidence type="ECO:0000259" key="2">
    <source>
        <dbReference type="SMART" id="SM00672"/>
    </source>
</evidence>
<feature type="transmembrane region" description="Helical" evidence="1">
    <location>
        <begin position="12"/>
        <end position="29"/>
    </location>
</feature>
<organism evidence="3 4">
    <name type="scientific">Fusarium tricinctum</name>
    <dbReference type="NCBI Taxonomy" id="61284"/>
    <lineage>
        <taxon>Eukaryota</taxon>
        <taxon>Fungi</taxon>
        <taxon>Dikarya</taxon>
        <taxon>Ascomycota</taxon>
        <taxon>Pezizomycotina</taxon>
        <taxon>Sordariomycetes</taxon>
        <taxon>Hypocreomycetidae</taxon>
        <taxon>Hypocreales</taxon>
        <taxon>Nectriaceae</taxon>
        <taxon>Fusarium</taxon>
        <taxon>Fusarium tricinctum species complex</taxon>
    </lineage>
</organism>
<accession>A0A8K0S3M6</accession>
<feature type="transmembrane region" description="Helical" evidence="1">
    <location>
        <begin position="197"/>
        <end position="217"/>
    </location>
</feature>
<name>A0A8K0S3M6_9HYPO</name>
<feature type="transmembrane region" description="Helical" evidence="1">
    <location>
        <begin position="302"/>
        <end position="321"/>
    </location>
</feature>
<feature type="domain" description="Glycosyl transferase CAP10" evidence="2">
    <location>
        <begin position="547"/>
        <end position="823"/>
    </location>
</feature>
<dbReference type="EMBL" id="JAGPXF010000002">
    <property type="protein sequence ID" value="KAH7256187.1"/>
    <property type="molecule type" value="Genomic_DNA"/>
</dbReference>
<keyword evidence="4" id="KW-1185">Reference proteome</keyword>
<evidence type="ECO:0000256" key="1">
    <source>
        <dbReference type="SAM" id="Phobius"/>
    </source>
</evidence>
<dbReference type="OrthoDB" id="202415at2759"/>